<feature type="binding site" evidence="4">
    <location>
        <position position="148"/>
    </location>
    <ligand>
        <name>Zn(2+)</name>
        <dbReference type="ChEBI" id="CHEBI:29105"/>
    </ligand>
</feature>
<dbReference type="PANTHER" id="PTHR11085:SF10">
    <property type="entry name" value="NAD-DEPENDENT PROTEIN DEACYLASE SIRTUIN-5, MITOCHONDRIAL-RELATED"/>
    <property type="match status" value="1"/>
</dbReference>
<dbReference type="Gene3D" id="3.30.1600.10">
    <property type="entry name" value="SIR2/SIRT2 'Small Domain"/>
    <property type="match status" value="1"/>
</dbReference>
<evidence type="ECO:0000256" key="1">
    <source>
        <dbReference type="ARBA" id="ARBA00012928"/>
    </source>
</evidence>
<evidence type="ECO:0000256" key="2">
    <source>
        <dbReference type="ARBA" id="ARBA00022679"/>
    </source>
</evidence>
<dbReference type="GO" id="GO:0070403">
    <property type="term" value="F:NAD+ binding"/>
    <property type="evidence" value="ECO:0007669"/>
    <property type="project" value="InterPro"/>
</dbReference>
<name>A0A9C7L9D3_9BACI</name>
<dbReference type="EC" id="2.3.1.286" evidence="1"/>
<dbReference type="Gene3D" id="3.40.50.1220">
    <property type="entry name" value="TPP-binding domain"/>
    <property type="match status" value="1"/>
</dbReference>
<feature type="domain" description="Deacetylase sirtuin-type" evidence="5">
    <location>
        <begin position="1"/>
        <end position="240"/>
    </location>
</feature>
<organism evidence="6 7">
    <name type="scientific">Pseudoneobacillus rhizosphaerae</name>
    <dbReference type="NCBI Taxonomy" id="2880968"/>
    <lineage>
        <taxon>Bacteria</taxon>
        <taxon>Bacillati</taxon>
        <taxon>Bacillota</taxon>
        <taxon>Bacilli</taxon>
        <taxon>Bacillales</taxon>
        <taxon>Bacillaceae</taxon>
        <taxon>Pseudoneobacillus</taxon>
    </lineage>
</organism>
<reference evidence="6" key="1">
    <citation type="submission" date="2021-10" db="EMBL/GenBank/DDBJ databases">
        <authorList>
            <person name="Criscuolo A."/>
        </authorList>
    </citation>
    <scope>NUCLEOTIDE SEQUENCE</scope>
    <source>
        <strain evidence="6">CIP111885</strain>
    </source>
</reference>
<dbReference type="GO" id="GO:0046872">
    <property type="term" value="F:metal ion binding"/>
    <property type="evidence" value="ECO:0007669"/>
    <property type="project" value="UniProtKB-KW"/>
</dbReference>
<gene>
    <name evidence="6" type="primary">sir2</name>
    <name evidence="6" type="ORF">NEOCIP111885_00540</name>
</gene>
<feature type="binding site" evidence="4">
    <location>
        <position position="133"/>
    </location>
    <ligand>
        <name>Zn(2+)</name>
        <dbReference type="ChEBI" id="CHEBI:29105"/>
    </ligand>
</feature>
<protein>
    <recommendedName>
        <fullName evidence="1">protein acetyllysine N-acetyltransferase</fullName>
        <ecNumber evidence="1">2.3.1.286</ecNumber>
    </recommendedName>
</protein>
<evidence type="ECO:0000256" key="4">
    <source>
        <dbReference type="PROSITE-ProRule" id="PRU00236"/>
    </source>
</evidence>
<dbReference type="Pfam" id="PF02146">
    <property type="entry name" value="SIR2"/>
    <property type="match status" value="1"/>
</dbReference>
<feature type="binding site" evidence="4">
    <location>
        <position position="151"/>
    </location>
    <ligand>
        <name>Zn(2+)</name>
        <dbReference type="ChEBI" id="CHEBI:29105"/>
    </ligand>
</feature>
<keyword evidence="3" id="KW-0520">NAD</keyword>
<evidence type="ECO:0000259" key="5">
    <source>
        <dbReference type="PROSITE" id="PS50305"/>
    </source>
</evidence>
<dbReference type="InterPro" id="IPR029035">
    <property type="entry name" value="DHS-like_NAD/FAD-binding_dom"/>
</dbReference>
<dbReference type="CDD" id="cd01407">
    <property type="entry name" value="SIR2-fam"/>
    <property type="match status" value="1"/>
</dbReference>
<comment type="caution">
    <text evidence="6">The sequence shown here is derived from an EMBL/GenBank/DDBJ whole genome shotgun (WGS) entry which is preliminary data.</text>
</comment>
<dbReference type="InterPro" id="IPR003000">
    <property type="entry name" value="Sirtuin"/>
</dbReference>
<dbReference type="InterPro" id="IPR050134">
    <property type="entry name" value="NAD-dep_sirtuin_deacylases"/>
</dbReference>
<keyword evidence="6" id="KW-0012">Acyltransferase</keyword>
<evidence type="ECO:0000256" key="3">
    <source>
        <dbReference type="ARBA" id="ARBA00023027"/>
    </source>
</evidence>
<feature type="active site" description="Proton acceptor" evidence="4">
    <location>
        <position position="122"/>
    </location>
</feature>
<evidence type="ECO:0000313" key="6">
    <source>
        <dbReference type="EMBL" id="CAG9606852.1"/>
    </source>
</evidence>
<keyword evidence="4" id="KW-0862">Zinc</keyword>
<feature type="binding site" evidence="4">
    <location>
        <position position="130"/>
    </location>
    <ligand>
        <name>Zn(2+)</name>
        <dbReference type="ChEBI" id="CHEBI:29105"/>
    </ligand>
</feature>
<proteinExistence type="predicted"/>
<keyword evidence="2 6" id="KW-0808">Transferase</keyword>
<dbReference type="EMBL" id="CAKJTG010000003">
    <property type="protein sequence ID" value="CAG9606852.1"/>
    <property type="molecule type" value="Genomic_DNA"/>
</dbReference>
<dbReference type="InterPro" id="IPR026590">
    <property type="entry name" value="Ssirtuin_cat_dom"/>
</dbReference>
<dbReference type="GO" id="GO:0017136">
    <property type="term" value="F:histone deacetylase activity, NAD-dependent"/>
    <property type="evidence" value="ECO:0007669"/>
    <property type="project" value="TreeGrafter"/>
</dbReference>
<dbReference type="InterPro" id="IPR026591">
    <property type="entry name" value="Sirtuin_cat_small_dom_sf"/>
</dbReference>
<dbReference type="SUPFAM" id="SSF52467">
    <property type="entry name" value="DHS-like NAD/FAD-binding domain"/>
    <property type="match status" value="1"/>
</dbReference>
<accession>A0A9C7L9D3</accession>
<keyword evidence="4" id="KW-0479">Metal-binding</keyword>
<evidence type="ECO:0000313" key="7">
    <source>
        <dbReference type="Proteomes" id="UP000789845"/>
    </source>
</evidence>
<dbReference type="AlphaFoldDB" id="A0A9C7L9D3"/>
<dbReference type="PROSITE" id="PS50305">
    <property type="entry name" value="SIRTUIN"/>
    <property type="match status" value="1"/>
</dbReference>
<sequence>MNRVSVSQKDSCLFAVPDTFFTLLTGAGMSTESNIPDFRSKEGWWRKIDPRTVATTQALEDHYDLFHEFYSRRINGLKKCSPHIGHEILAHWERRGFIQAISTQNVDGFHKTAGNMNVYELHGNIHDIRCKECHSVASEEQLLSKDSCIQCGGHLRPGVVLFGESLPENSWDASLFHIRKSDLVIVIGTSLEVYPASNLPQMTNGKTVYINTEISRNRIQFDLVIKGKAGEVLRKVDELL</sequence>
<keyword evidence="7" id="KW-1185">Reference proteome</keyword>
<dbReference type="PANTHER" id="PTHR11085">
    <property type="entry name" value="NAD-DEPENDENT PROTEIN DEACYLASE SIRTUIN-5, MITOCHONDRIAL-RELATED"/>
    <property type="match status" value="1"/>
</dbReference>
<dbReference type="Proteomes" id="UP000789845">
    <property type="component" value="Unassembled WGS sequence"/>
</dbReference>